<dbReference type="RefSeq" id="WP_376980748.1">
    <property type="nucleotide sequence ID" value="NZ_BAAAYN010000035.1"/>
</dbReference>
<keyword evidence="4" id="KW-1003">Cell membrane</keyword>
<dbReference type="Gene3D" id="1.10.3470.10">
    <property type="entry name" value="ABC transporter involved in vitamin B12 uptake, BtuC"/>
    <property type="match status" value="1"/>
</dbReference>
<keyword evidence="3" id="KW-0813">Transport</keyword>
<dbReference type="InterPro" id="IPR000522">
    <property type="entry name" value="ABC_transptr_permease_BtuC"/>
</dbReference>
<keyword evidence="7 8" id="KW-0472">Membrane</keyword>
<feature type="transmembrane region" description="Helical" evidence="8">
    <location>
        <begin position="166"/>
        <end position="187"/>
    </location>
</feature>
<feature type="transmembrane region" description="Helical" evidence="8">
    <location>
        <begin position="324"/>
        <end position="342"/>
    </location>
</feature>
<comment type="subcellular location">
    <subcellularLocation>
        <location evidence="1">Cell membrane</location>
        <topology evidence="1">Multi-pass membrane protein</topology>
    </subcellularLocation>
</comment>
<evidence type="ECO:0000313" key="9">
    <source>
        <dbReference type="EMBL" id="GAA3391800.1"/>
    </source>
</evidence>
<feature type="transmembrane region" description="Helical" evidence="8">
    <location>
        <begin position="108"/>
        <end position="129"/>
    </location>
</feature>
<proteinExistence type="inferred from homology"/>
<dbReference type="InterPro" id="IPR037294">
    <property type="entry name" value="ABC_BtuC-like"/>
</dbReference>
<dbReference type="PANTHER" id="PTHR30472:SF1">
    <property type="entry name" value="FE(3+) DICITRATE TRANSPORT SYSTEM PERMEASE PROTEIN FECC-RELATED"/>
    <property type="match status" value="1"/>
</dbReference>
<dbReference type="EMBL" id="BAAAYN010000035">
    <property type="protein sequence ID" value="GAA3391800.1"/>
    <property type="molecule type" value="Genomic_DNA"/>
</dbReference>
<evidence type="ECO:0000256" key="4">
    <source>
        <dbReference type="ARBA" id="ARBA00022475"/>
    </source>
</evidence>
<keyword evidence="5 8" id="KW-0812">Transmembrane</keyword>
<keyword evidence="6 8" id="KW-1133">Transmembrane helix</keyword>
<keyword evidence="10" id="KW-1185">Reference proteome</keyword>
<gene>
    <name evidence="9" type="ORF">GCM10020369_51040</name>
</gene>
<comment type="similarity">
    <text evidence="2">Belongs to the binding-protein-dependent transport system permease family. FecCD subfamily.</text>
</comment>
<dbReference type="SUPFAM" id="SSF81345">
    <property type="entry name" value="ABC transporter involved in vitamin B12 uptake, BtuC"/>
    <property type="match status" value="1"/>
</dbReference>
<comment type="caution">
    <text evidence="9">The sequence shown here is derived from an EMBL/GenBank/DDBJ whole genome shotgun (WGS) entry which is preliminary data.</text>
</comment>
<sequence>MRVEPEFAAPARPPEARPRVHVLRAIGLLIAAAALALVCLLSVWVGTKQVGFLAVWDLLRHNDGSSDALIVHDLRIPRTMLGVLVGAALGLAGALMQSLTRNPLAEPGVLGVNLGASAAVVVAIAFLSIESVLGYVWFAFAGAAVASVFVYVLGSSGRSTASPDRMVLAGAAVTAVLGAFTWAVQYLNPGAFDEFRFWQVGSLSGRSTTVVWQVAPFILIGIVLALSLGRSLNVLALGDDTGRALGAHLGRIRVLVAIAVMLLCGGATAAAGPILFLGLAVPYAARLLVGADQRWVLPYSMLLSPILLLGSDLVGRLVIAPAEMQVGVVTAFLGAPMFIALCRRRRLASL</sequence>
<evidence type="ECO:0000256" key="5">
    <source>
        <dbReference type="ARBA" id="ARBA00022692"/>
    </source>
</evidence>
<dbReference type="CDD" id="cd06550">
    <property type="entry name" value="TM_ABC_iron-siderophores_like"/>
    <property type="match status" value="1"/>
</dbReference>
<evidence type="ECO:0000256" key="3">
    <source>
        <dbReference type="ARBA" id="ARBA00022448"/>
    </source>
</evidence>
<evidence type="ECO:0000256" key="1">
    <source>
        <dbReference type="ARBA" id="ARBA00004651"/>
    </source>
</evidence>
<organism evidence="9 10">
    <name type="scientific">Cryptosporangium minutisporangium</name>
    <dbReference type="NCBI Taxonomy" id="113569"/>
    <lineage>
        <taxon>Bacteria</taxon>
        <taxon>Bacillati</taxon>
        <taxon>Actinomycetota</taxon>
        <taxon>Actinomycetes</taxon>
        <taxon>Cryptosporangiales</taxon>
        <taxon>Cryptosporangiaceae</taxon>
        <taxon>Cryptosporangium</taxon>
    </lineage>
</organism>
<feature type="transmembrane region" description="Helical" evidence="8">
    <location>
        <begin position="21"/>
        <end position="45"/>
    </location>
</feature>
<dbReference type="Proteomes" id="UP001501676">
    <property type="component" value="Unassembled WGS sequence"/>
</dbReference>
<accession>A0ABP6T498</accession>
<evidence type="ECO:0000313" key="10">
    <source>
        <dbReference type="Proteomes" id="UP001501676"/>
    </source>
</evidence>
<reference evidence="10" key="1">
    <citation type="journal article" date="2019" name="Int. J. Syst. Evol. Microbiol.">
        <title>The Global Catalogue of Microorganisms (GCM) 10K type strain sequencing project: providing services to taxonomists for standard genome sequencing and annotation.</title>
        <authorList>
            <consortium name="The Broad Institute Genomics Platform"/>
            <consortium name="The Broad Institute Genome Sequencing Center for Infectious Disease"/>
            <person name="Wu L."/>
            <person name="Ma J."/>
        </authorList>
    </citation>
    <scope>NUCLEOTIDE SEQUENCE [LARGE SCALE GENOMIC DNA]</scope>
    <source>
        <strain evidence="10">JCM 9458</strain>
    </source>
</reference>
<name>A0ABP6T498_9ACTN</name>
<dbReference type="Pfam" id="PF01032">
    <property type="entry name" value="FecCD"/>
    <property type="match status" value="1"/>
</dbReference>
<evidence type="ECO:0000256" key="2">
    <source>
        <dbReference type="ARBA" id="ARBA00007935"/>
    </source>
</evidence>
<feature type="transmembrane region" description="Helical" evidence="8">
    <location>
        <begin position="210"/>
        <end position="232"/>
    </location>
</feature>
<feature type="transmembrane region" description="Helical" evidence="8">
    <location>
        <begin position="76"/>
        <end position="96"/>
    </location>
</feature>
<dbReference type="PANTHER" id="PTHR30472">
    <property type="entry name" value="FERRIC ENTEROBACTIN TRANSPORT SYSTEM PERMEASE PROTEIN"/>
    <property type="match status" value="1"/>
</dbReference>
<evidence type="ECO:0000256" key="6">
    <source>
        <dbReference type="ARBA" id="ARBA00022989"/>
    </source>
</evidence>
<evidence type="ECO:0000256" key="7">
    <source>
        <dbReference type="ARBA" id="ARBA00023136"/>
    </source>
</evidence>
<protein>
    <submittedName>
        <fullName evidence="9">Iron chelate uptake ABC transporter family permease subunit</fullName>
    </submittedName>
</protein>
<feature type="transmembrane region" description="Helical" evidence="8">
    <location>
        <begin position="135"/>
        <end position="154"/>
    </location>
</feature>
<evidence type="ECO:0000256" key="8">
    <source>
        <dbReference type="SAM" id="Phobius"/>
    </source>
</evidence>